<dbReference type="Proteomes" id="UP000660262">
    <property type="component" value="Unassembled WGS sequence"/>
</dbReference>
<dbReference type="Gene3D" id="3.40.640.10">
    <property type="entry name" value="Type I PLP-dependent aspartate aminotransferase-like (Major domain)"/>
    <property type="match status" value="1"/>
</dbReference>
<comment type="similarity">
    <text evidence="2">Belongs to the beta-eliminating lyase family.</text>
</comment>
<dbReference type="OrthoDB" id="19261at2759"/>
<dbReference type="EMBL" id="BNJQ01000011">
    <property type="protein sequence ID" value="GHP05957.1"/>
    <property type="molecule type" value="Genomic_DNA"/>
</dbReference>
<feature type="domain" description="Aromatic amino acid beta-eliminating lyase/threonine aldolase" evidence="5">
    <location>
        <begin position="88"/>
        <end position="453"/>
    </location>
</feature>
<dbReference type="NCBIfam" id="NF009709">
    <property type="entry name" value="PRK13238.1"/>
    <property type="match status" value="1"/>
</dbReference>
<evidence type="ECO:0000313" key="6">
    <source>
        <dbReference type="EMBL" id="GHP05957.1"/>
    </source>
</evidence>
<sequence length="493" mass="54251">MCTQSSSSSLDSSVPVPVDAELQQQRQRDSLLALEDENGEPIYATVIEPFRIKTVEPLYTYTRKQRKDFLRDADYNLFKLSSENVTLDFLTDSGTGAMSANQWGAMMIGDESYAGSPSFVRFEQAVKHLFPFKHVLPTHQGRAAEKVLFSALGGKGRVVPNNTHFDTTRAHVEASGAEALDLIVTFESTSQKHPFKGNMDVDALRSLLEGPRGKDVPCVMLTVTNNSAGGQPVSLENMKLVSELAHAHGKPLIMDACRFAENAFFIQRREPGQRDRSIEDIVRDMASLCDGMTMSAKKDGLANIGGWLAINDDKLAASCREQLILTEGYTTYGGLAGRDLDAIAVGLQEVVQEPYLEYRIRTIDYFGKALIARGIPCVEPLGGHAIYLDASRMLPSMPRKQLPGHSVACALYVEGGIRACEIGTLMFGGAAKNELVRMAIPRRMYTQSHVDYAIEVCERVAALARRGSLPGYKIVEQPPSLRHFSAKLRPFTL</sequence>
<organism evidence="6 7">
    <name type="scientific">Pycnococcus provasolii</name>
    <dbReference type="NCBI Taxonomy" id="41880"/>
    <lineage>
        <taxon>Eukaryota</taxon>
        <taxon>Viridiplantae</taxon>
        <taxon>Chlorophyta</taxon>
        <taxon>Pseudoscourfieldiophyceae</taxon>
        <taxon>Pseudoscourfieldiales</taxon>
        <taxon>Pycnococcaceae</taxon>
        <taxon>Pycnococcus</taxon>
    </lineage>
</organism>
<evidence type="ECO:0000256" key="1">
    <source>
        <dbReference type="ARBA" id="ARBA00001933"/>
    </source>
</evidence>
<evidence type="ECO:0000313" key="7">
    <source>
        <dbReference type="Proteomes" id="UP000660262"/>
    </source>
</evidence>
<dbReference type="InterPro" id="IPR001597">
    <property type="entry name" value="ArAA_b-elim_lyase/Thr_aldolase"/>
</dbReference>
<dbReference type="AlphaFoldDB" id="A0A830HLP7"/>
<dbReference type="SUPFAM" id="SSF53383">
    <property type="entry name" value="PLP-dependent transferases"/>
    <property type="match status" value="1"/>
</dbReference>
<reference evidence="6" key="1">
    <citation type="submission" date="2020-10" db="EMBL/GenBank/DDBJ databases">
        <title>Unveiling of a novel bifunctional photoreceptor, Dualchrome1, isolated from a cosmopolitan green alga.</title>
        <authorList>
            <person name="Suzuki S."/>
            <person name="Kawachi M."/>
        </authorList>
    </citation>
    <scope>NUCLEOTIDE SEQUENCE</scope>
    <source>
        <strain evidence="6">NIES 2893</strain>
    </source>
</reference>
<evidence type="ECO:0000256" key="4">
    <source>
        <dbReference type="ARBA" id="ARBA00023239"/>
    </source>
</evidence>
<dbReference type="GO" id="GO:0016830">
    <property type="term" value="F:carbon-carbon lyase activity"/>
    <property type="evidence" value="ECO:0007669"/>
    <property type="project" value="InterPro"/>
</dbReference>
<dbReference type="Pfam" id="PF01212">
    <property type="entry name" value="Beta_elim_lyase"/>
    <property type="match status" value="1"/>
</dbReference>
<dbReference type="InterPro" id="IPR015421">
    <property type="entry name" value="PyrdxlP-dep_Trfase_major"/>
</dbReference>
<evidence type="ECO:0000256" key="2">
    <source>
        <dbReference type="ARBA" id="ARBA00009721"/>
    </source>
</evidence>
<keyword evidence="3" id="KW-0663">Pyridoxal phosphate</keyword>
<proteinExistence type="inferred from homology"/>
<dbReference type="PANTHER" id="PTHR32325:SF4">
    <property type="entry name" value="TRYPTOPHANASE"/>
    <property type="match status" value="1"/>
</dbReference>
<dbReference type="InterPro" id="IPR015422">
    <property type="entry name" value="PyrdxlP-dep_Trfase_small"/>
</dbReference>
<dbReference type="GO" id="GO:0009072">
    <property type="term" value="P:aromatic amino acid metabolic process"/>
    <property type="evidence" value="ECO:0007669"/>
    <property type="project" value="InterPro"/>
</dbReference>
<dbReference type="InterPro" id="IPR011166">
    <property type="entry name" value="Beta-eliminating_lyase"/>
</dbReference>
<keyword evidence="4" id="KW-0456">Lyase</keyword>
<accession>A0A830HLP7</accession>
<keyword evidence="7" id="KW-1185">Reference proteome</keyword>
<dbReference type="PIRSF" id="PIRSF001386">
    <property type="entry name" value="Trpase"/>
    <property type="match status" value="1"/>
</dbReference>
<dbReference type="Gene3D" id="3.90.1150.10">
    <property type="entry name" value="Aspartate Aminotransferase, domain 1"/>
    <property type="match status" value="1"/>
</dbReference>
<evidence type="ECO:0000256" key="3">
    <source>
        <dbReference type="ARBA" id="ARBA00022898"/>
    </source>
</evidence>
<comment type="cofactor">
    <cofactor evidence="1">
        <name>pyridoxal 5'-phosphate</name>
        <dbReference type="ChEBI" id="CHEBI:597326"/>
    </cofactor>
</comment>
<dbReference type="InterPro" id="IPR015424">
    <property type="entry name" value="PyrdxlP-dep_Trfase"/>
</dbReference>
<comment type="caution">
    <text evidence="6">The sequence shown here is derived from an EMBL/GenBank/DDBJ whole genome shotgun (WGS) entry which is preliminary data.</text>
</comment>
<name>A0A830HLP7_9CHLO</name>
<dbReference type="PANTHER" id="PTHR32325">
    <property type="entry name" value="BETA-ELIMINATING LYASE-LIKE PROTEIN-RELATED"/>
    <property type="match status" value="1"/>
</dbReference>
<gene>
    <name evidence="6" type="ORF">PPROV_000470400</name>
</gene>
<evidence type="ECO:0000259" key="5">
    <source>
        <dbReference type="Pfam" id="PF01212"/>
    </source>
</evidence>
<protein>
    <recommendedName>
        <fullName evidence="5">Aromatic amino acid beta-eliminating lyase/threonine aldolase domain-containing protein</fullName>
    </recommendedName>
</protein>